<reference evidence="2 3" key="1">
    <citation type="submission" date="2019-03" db="EMBL/GenBank/DDBJ databases">
        <title>Genomic Encyclopedia of Type Strains, Phase IV (KMG-V): Genome sequencing to study the core and pangenomes of soil and plant-associated prokaryotes.</title>
        <authorList>
            <person name="Whitman W."/>
        </authorList>
    </citation>
    <scope>NUCLEOTIDE SEQUENCE [LARGE SCALE GENOMIC DNA]</scope>
    <source>
        <strain evidence="2 3">FB403</strain>
    </source>
</reference>
<evidence type="ECO:0000313" key="4">
    <source>
        <dbReference type="Proteomes" id="UP000542811"/>
    </source>
</evidence>
<dbReference type="Proteomes" id="UP000542811">
    <property type="component" value="Unassembled WGS sequence"/>
</dbReference>
<gene>
    <name evidence="2" type="ORF">EV131_11482</name>
    <name evidence="1" type="ORF">FHS25_006188</name>
</gene>
<accession>A0AAX2QE58</accession>
<comment type="caution">
    <text evidence="2">The sequence shown here is derived from an EMBL/GenBank/DDBJ whole genome shotgun (WGS) entry which is preliminary data.</text>
</comment>
<dbReference type="EMBL" id="JACHXX010000011">
    <property type="protein sequence ID" value="MBB3165678.1"/>
    <property type="molecule type" value="Genomic_DNA"/>
</dbReference>
<protein>
    <submittedName>
        <fullName evidence="2">Uncharacterized protein</fullName>
    </submittedName>
</protein>
<organism evidence="2 3">
    <name type="scientific">Rhizobium laguerreae</name>
    <dbReference type="NCBI Taxonomy" id="1076926"/>
    <lineage>
        <taxon>Bacteria</taxon>
        <taxon>Pseudomonadati</taxon>
        <taxon>Pseudomonadota</taxon>
        <taxon>Alphaproteobacteria</taxon>
        <taxon>Hyphomicrobiales</taxon>
        <taxon>Rhizobiaceae</taxon>
        <taxon>Rhizobium/Agrobacterium group</taxon>
        <taxon>Rhizobium</taxon>
    </lineage>
</organism>
<keyword evidence="4" id="KW-1185">Reference proteome</keyword>
<sequence length="31" mass="3591">MNTFRYMSPYAAEALRTVAQTVQGWFKSAKH</sequence>
<dbReference type="EMBL" id="SMBI01000014">
    <property type="protein sequence ID" value="TCU18575.1"/>
    <property type="molecule type" value="Genomic_DNA"/>
</dbReference>
<proteinExistence type="predicted"/>
<name>A0AAX2QE58_9HYPH</name>
<reference evidence="1 4" key="2">
    <citation type="submission" date="2020-08" db="EMBL/GenBank/DDBJ databases">
        <title>Genomic Encyclopedia of Type Strains, Phase III (KMG-III): the genomes of soil and plant-associated and newly described type strains.</title>
        <authorList>
            <person name="Whitman W."/>
        </authorList>
    </citation>
    <scope>NUCLEOTIDE SEQUENCE [LARGE SCALE GENOMIC DNA]</scope>
    <source>
        <strain evidence="1 4">CECT 8280</strain>
    </source>
</reference>
<dbReference type="AlphaFoldDB" id="A0AAX2QE58"/>
<evidence type="ECO:0000313" key="3">
    <source>
        <dbReference type="Proteomes" id="UP000295021"/>
    </source>
</evidence>
<dbReference type="Proteomes" id="UP000295021">
    <property type="component" value="Unassembled WGS sequence"/>
</dbReference>
<evidence type="ECO:0000313" key="2">
    <source>
        <dbReference type="EMBL" id="TCU18575.1"/>
    </source>
</evidence>
<evidence type="ECO:0000313" key="1">
    <source>
        <dbReference type="EMBL" id="MBB3165678.1"/>
    </source>
</evidence>